<reference evidence="2 3" key="1">
    <citation type="submission" date="2015-07" db="EMBL/GenBank/DDBJ databases">
        <authorList>
            <person name="Noorani M."/>
        </authorList>
    </citation>
    <scope>NUCLEOTIDE SEQUENCE [LARGE SCALE GENOMIC DNA]</scope>
    <source>
        <strain evidence="2 3">KCTC 42284</strain>
    </source>
</reference>
<evidence type="ECO:0000256" key="1">
    <source>
        <dbReference type="ARBA" id="ARBA00022679"/>
    </source>
</evidence>
<dbReference type="EMBL" id="CP012154">
    <property type="protein sequence ID" value="AKS43298.1"/>
    <property type="molecule type" value="Genomic_DNA"/>
</dbReference>
<dbReference type="Pfam" id="PF00534">
    <property type="entry name" value="Glycos_transf_1"/>
    <property type="match status" value="1"/>
</dbReference>
<dbReference type="PANTHER" id="PTHR46401">
    <property type="entry name" value="GLYCOSYLTRANSFERASE WBBK-RELATED"/>
    <property type="match status" value="1"/>
</dbReference>
<protein>
    <submittedName>
        <fullName evidence="2">Glycosyl transferase, group 1</fullName>
    </submittedName>
</protein>
<dbReference type="Gene3D" id="3.40.50.2000">
    <property type="entry name" value="Glycogen Phosphorylase B"/>
    <property type="match status" value="2"/>
</dbReference>
<evidence type="ECO:0000313" key="3">
    <source>
        <dbReference type="Proteomes" id="UP000066624"/>
    </source>
</evidence>
<dbReference type="STRING" id="1579979.WM2015_2943"/>
<dbReference type="GO" id="GO:0016757">
    <property type="term" value="F:glycosyltransferase activity"/>
    <property type="evidence" value="ECO:0007669"/>
    <property type="project" value="InterPro"/>
</dbReference>
<dbReference type="Proteomes" id="UP000066624">
    <property type="component" value="Chromosome"/>
</dbReference>
<dbReference type="CDD" id="cd03801">
    <property type="entry name" value="GT4_PimA-like"/>
    <property type="match status" value="1"/>
</dbReference>
<dbReference type="SUPFAM" id="SSF53756">
    <property type="entry name" value="UDP-Glycosyltransferase/glycogen phosphorylase"/>
    <property type="match status" value="1"/>
</dbReference>
<dbReference type="InterPro" id="IPR001296">
    <property type="entry name" value="Glyco_trans_1"/>
</dbReference>
<gene>
    <name evidence="2" type="ORF">WM2015_2943</name>
</gene>
<dbReference type="OrthoDB" id="4611853at2"/>
<dbReference type="GO" id="GO:0009103">
    <property type="term" value="P:lipopolysaccharide biosynthetic process"/>
    <property type="evidence" value="ECO:0007669"/>
    <property type="project" value="TreeGrafter"/>
</dbReference>
<proteinExistence type="predicted"/>
<keyword evidence="1 2" id="KW-0808">Transferase</keyword>
<sequence>MNLTLIVPGDPAQRTGGYLYDARIVEALRQRGWSIEVRGLEGRFPITDARAASSMGETLQALPEGHRVLIDGLALGGLPEVAATHAQRLRLIALVHHPLGDETGLEASERRQLLRSESRALAHCRELIVTSPFTARRLAELGLAEGPARVVEPGVERAELAPRVRRRLEGRADTQPEQLLCVASLSPRKGQDLLVEALAGLREQAWHCRLVGSPDRDPDFAARVQRRIEDLGLAERIELTGEADEIGLKQAYLDASVCILPSWYEGYGMVISEALARGLPLISTTGGALAETVPESAALRVEPGNASALRRALERWLTDPGLRLDKTRAAVRQRDTLSDWPQAGERFDRILRSVQ</sequence>
<keyword evidence="3" id="KW-1185">Reference proteome</keyword>
<name>A0A0K0Y029_9GAMM</name>
<dbReference type="PANTHER" id="PTHR46401:SF2">
    <property type="entry name" value="GLYCOSYLTRANSFERASE WBBK-RELATED"/>
    <property type="match status" value="1"/>
</dbReference>
<dbReference type="AlphaFoldDB" id="A0A0K0Y029"/>
<dbReference type="KEGG" id="wma:WM2015_2943"/>
<dbReference type="PATRIC" id="fig|1579979.3.peg.3010"/>
<accession>A0A0K0Y029</accession>
<organism evidence="2 3">
    <name type="scientific">Wenzhouxiangella marina</name>
    <dbReference type="NCBI Taxonomy" id="1579979"/>
    <lineage>
        <taxon>Bacteria</taxon>
        <taxon>Pseudomonadati</taxon>
        <taxon>Pseudomonadota</taxon>
        <taxon>Gammaproteobacteria</taxon>
        <taxon>Chromatiales</taxon>
        <taxon>Wenzhouxiangellaceae</taxon>
        <taxon>Wenzhouxiangella</taxon>
    </lineage>
</organism>
<evidence type="ECO:0000313" key="2">
    <source>
        <dbReference type="EMBL" id="AKS43298.1"/>
    </source>
</evidence>
<dbReference type="RefSeq" id="WP_049726795.1">
    <property type="nucleotide sequence ID" value="NZ_CP012154.1"/>
</dbReference>